<keyword evidence="1" id="KW-0812">Transmembrane</keyword>
<evidence type="ECO:0000313" key="3">
    <source>
        <dbReference type="Proteomes" id="UP000257127"/>
    </source>
</evidence>
<reference evidence="2 3" key="1">
    <citation type="submission" date="2018-08" db="EMBL/GenBank/DDBJ databases">
        <title>The draft genome squence of Brumimicrobium sp. N62.</title>
        <authorList>
            <person name="Du Z.-J."/>
            <person name="Luo H.-R."/>
        </authorList>
    </citation>
    <scope>NUCLEOTIDE SEQUENCE [LARGE SCALE GENOMIC DNA]</scope>
    <source>
        <strain evidence="2 3">N62</strain>
    </source>
</reference>
<accession>A0A3E1EVB9</accession>
<feature type="transmembrane region" description="Helical" evidence="1">
    <location>
        <begin position="103"/>
        <end position="121"/>
    </location>
</feature>
<gene>
    <name evidence="2" type="ORF">DXU93_12130</name>
</gene>
<proteinExistence type="predicted"/>
<evidence type="ECO:0000256" key="1">
    <source>
        <dbReference type="SAM" id="Phobius"/>
    </source>
</evidence>
<feature type="transmembrane region" description="Helical" evidence="1">
    <location>
        <begin position="27"/>
        <end position="46"/>
    </location>
</feature>
<dbReference type="AlphaFoldDB" id="A0A3E1EVB9"/>
<keyword evidence="1" id="KW-1133">Transmembrane helix</keyword>
<comment type="caution">
    <text evidence="2">The sequence shown here is derived from an EMBL/GenBank/DDBJ whole genome shotgun (WGS) entry which is preliminary data.</text>
</comment>
<name>A0A3E1EVB9_9FLAO</name>
<sequence length="130" mass="14015">MIVLTLYIVGLLGAVIAFVLNNNLKLGIVVGSALPSLVFALLVFALESYLPMEFSTQAPALFYGAAFIGMASNKIVDSYFLIGISGLLFSFIFLHTAPYFNGFGGALGTTAALCFIPIYWISKVFKRNSK</sequence>
<keyword evidence="1" id="KW-0472">Membrane</keyword>
<dbReference type="Proteomes" id="UP000257127">
    <property type="component" value="Unassembled WGS sequence"/>
</dbReference>
<protein>
    <submittedName>
        <fullName evidence="2">Uncharacterized protein</fullName>
    </submittedName>
</protein>
<dbReference type="EMBL" id="QURB01000008">
    <property type="protein sequence ID" value="RFC53509.1"/>
    <property type="molecule type" value="Genomic_DNA"/>
</dbReference>
<evidence type="ECO:0000313" key="2">
    <source>
        <dbReference type="EMBL" id="RFC53509.1"/>
    </source>
</evidence>
<keyword evidence="3" id="KW-1185">Reference proteome</keyword>
<feature type="transmembrane region" description="Helical" evidence="1">
    <location>
        <begin position="79"/>
        <end position="97"/>
    </location>
</feature>
<organism evidence="2 3">
    <name type="scientific">Brumimicrobium aurantiacum</name>
    <dbReference type="NCBI Taxonomy" id="1737063"/>
    <lineage>
        <taxon>Bacteria</taxon>
        <taxon>Pseudomonadati</taxon>
        <taxon>Bacteroidota</taxon>
        <taxon>Flavobacteriia</taxon>
        <taxon>Flavobacteriales</taxon>
        <taxon>Crocinitomicaceae</taxon>
        <taxon>Brumimicrobium</taxon>
    </lineage>
</organism>